<name>A0AAN9SE33_PSOTE</name>
<accession>A0AAN9SE33</accession>
<comment type="caution">
    <text evidence="1">The sequence shown here is derived from an EMBL/GenBank/DDBJ whole genome shotgun (WGS) entry which is preliminary data.</text>
</comment>
<organism evidence="1 2">
    <name type="scientific">Psophocarpus tetragonolobus</name>
    <name type="common">Winged bean</name>
    <name type="synonym">Dolichos tetragonolobus</name>
    <dbReference type="NCBI Taxonomy" id="3891"/>
    <lineage>
        <taxon>Eukaryota</taxon>
        <taxon>Viridiplantae</taxon>
        <taxon>Streptophyta</taxon>
        <taxon>Embryophyta</taxon>
        <taxon>Tracheophyta</taxon>
        <taxon>Spermatophyta</taxon>
        <taxon>Magnoliopsida</taxon>
        <taxon>eudicotyledons</taxon>
        <taxon>Gunneridae</taxon>
        <taxon>Pentapetalae</taxon>
        <taxon>rosids</taxon>
        <taxon>fabids</taxon>
        <taxon>Fabales</taxon>
        <taxon>Fabaceae</taxon>
        <taxon>Papilionoideae</taxon>
        <taxon>50 kb inversion clade</taxon>
        <taxon>NPAAA clade</taxon>
        <taxon>indigoferoid/millettioid clade</taxon>
        <taxon>Phaseoleae</taxon>
        <taxon>Psophocarpus</taxon>
    </lineage>
</organism>
<protein>
    <submittedName>
        <fullName evidence="1">Uncharacterized protein</fullName>
    </submittedName>
</protein>
<evidence type="ECO:0000313" key="1">
    <source>
        <dbReference type="EMBL" id="KAK7394385.1"/>
    </source>
</evidence>
<reference evidence="1 2" key="1">
    <citation type="submission" date="2024-01" db="EMBL/GenBank/DDBJ databases">
        <title>The genomes of 5 underutilized Papilionoideae crops provide insights into root nodulation and disease resistanc.</title>
        <authorList>
            <person name="Jiang F."/>
        </authorList>
    </citation>
    <scope>NUCLEOTIDE SEQUENCE [LARGE SCALE GENOMIC DNA]</scope>
    <source>
        <strain evidence="1">DUOXIRENSHENG_FW03</strain>
        <tissue evidence="1">Leaves</tissue>
    </source>
</reference>
<dbReference type="EMBL" id="JAYMYS010000004">
    <property type="protein sequence ID" value="KAK7394385.1"/>
    <property type="molecule type" value="Genomic_DNA"/>
</dbReference>
<dbReference type="AlphaFoldDB" id="A0AAN9SE33"/>
<sequence length="106" mass="12015">MGIEDVRGVGAWREYKVGREREEVLESEGKRSHGRSKKVRGIVVKEPNLLEDSLHTALSPSLCQPWILDFNLLTPHAKSTQHTPIYRETNKTSTKYTYADTSSSSQ</sequence>
<proteinExistence type="predicted"/>
<keyword evidence="2" id="KW-1185">Reference proteome</keyword>
<evidence type="ECO:0000313" key="2">
    <source>
        <dbReference type="Proteomes" id="UP001386955"/>
    </source>
</evidence>
<gene>
    <name evidence="1" type="ORF">VNO78_14912</name>
</gene>
<dbReference type="Proteomes" id="UP001386955">
    <property type="component" value="Unassembled WGS sequence"/>
</dbReference>